<evidence type="ECO:0000313" key="1">
    <source>
        <dbReference type="EMBL" id="KAL3761887.1"/>
    </source>
</evidence>
<evidence type="ECO:0000313" key="2">
    <source>
        <dbReference type="Proteomes" id="UP001530293"/>
    </source>
</evidence>
<keyword evidence="2" id="KW-1185">Reference proteome</keyword>
<proteinExistence type="predicted"/>
<gene>
    <name evidence="1" type="ORF">ACHAWU_009052</name>
</gene>
<protein>
    <submittedName>
        <fullName evidence="1">Uncharacterized protein</fullName>
    </submittedName>
</protein>
<dbReference type="AlphaFoldDB" id="A0ABD3MIA5"/>
<organism evidence="1 2">
    <name type="scientific">Discostella pseudostelligera</name>
    <dbReference type="NCBI Taxonomy" id="259834"/>
    <lineage>
        <taxon>Eukaryota</taxon>
        <taxon>Sar</taxon>
        <taxon>Stramenopiles</taxon>
        <taxon>Ochrophyta</taxon>
        <taxon>Bacillariophyta</taxon>
        <taxon>Coscinodiscophyceae</taxon>
        <taxon>Thalassiosirophycidae</taxon>
        <taxon>Stephanodiscales</taxon>
        <taxon>Stephanodiscaceae</taxon>
        <taxon>Discostella</taxon>
    </lineage>
</organism>
<comment type="caution">
    <text evidence="1">The sequence shown here is derived from an EMBL/GenBank/DDBJ whole genome shotgun (WGS) entry which is preliminary data.</text>
</comment>
<accession>A0ABD3MIA5</accession>
<dbReference type="Proteomes" id="UP001530293">
    <property type="component" value="Unassembled WGS sequence"/>
</dbReference>
<reference evidence="1 2" key="1">
    <citation type="submission" date="2024-10" db="EMBL/GenBank/DDBJ databases">
        <title>Updated reference genomes for cyclostephanoid diatoms.</title>
        <authorList>
            <person name="Roberts W.R."/>
            <person name="Alverson A.J."/>
        </authorList>
    </citation>
    <scope>NUCLEOTIDE SEQUENCE [LARGE SCALE GENOMIC DNA]</scope>
    <source>
        <strain evidence="1 2">AJA232-27</strain>
    </source>
</reference>
<dbReference type="EMBL" id="JALLBG020000146">
    <property type="protein sequence ID" value="KAL3761887.1"/>
    <property type="molecule type" value="Genomic_DNA"/>
</dbReference>
<name>A0ABD3MIA5_9STRA</name>
<sequence>MLGGSYSEERRGCLLSPVTKANPTRCTYFGTSIIQYSVQFLPYPTTRTQHSKAEQQLIKMPRRTVEFGVSVAATTTKTAPL</sequence>